<dbReference type="AlphaFoldDB" id="A0A0F9Q422"/>
<accession>A0A0F9Q422</accession>
<sequence>RWKDEIPKTQTLDEAIAESLEGKTYDE</sequence>
<gene>
    <name evidence="2" type="ORF">LCGC14_0821400</name>
</gene>
<feature type="non-terminal residue" evidence="2">
    <location>
        <position position="1"/>
    </location>
</feature>
<feature type="region of interest" description="Disordered" evidence="1">
    <location>
        <begin position="1"/>
        <end position="27"/>
    </location>
</feature>
<protein>
    <submittedName>
        <fullName evidence="2">Uncharacterized protein</fullName>
    </submittedName>
</protein>
<evidence type="ECO:0000256" key="1">
    <source>
        <dbReference type="SAM" id="MobiDB-lite"/>
    </source>
</evidence>
<proteinExistence type="predicted"/>
<comment type="caution">
    <text evidence="2">The sequence shown here is derived from an EMBL/GenBank/DDBJ whole genome shotgun (WGS) entry which is preliminary data.</text>
</comment>
<organism evidence="2">
    <name type="scientific">marine sediment metagenome</name>
    <dbReference type="NCBI Taxonomy" id="412755"/>
    <lineage>
        <taxon>unclassified sequences</taxon>
        <taxon>metagenomes</taxon>
        <taxon>ecological metagenomes</taxon>
    </lineage>
</organism>
<name>A0A0F9Q422_9ZZZZ</name>
<evidence type="ECO:0000313" key="2">
    <source>
        <dbReference type="EMBL" id="KKN31717.1"/>
    </source>
</evidence>
<reference evidence="2" key="1">
    <citation type="journal article" date="2015" name="Nature">
        <title>Complex archaea that bridge the gap between prokaryotes and eukaryotes.</title>
        <authorList>
            <person name="Spang A."/>
            <person name="Saw J.H."/>
            <person name="Jorgensen S.L."/>
            <person name="Zaremba-Niedzwiedzka K."/>
            <person name="Martijn J."/>
            <person name="Lind A.E."/>
            <person name="van Eijk R."/>
            <person name="Schleper C."/>
            <person name="Guy L."/>
            <person name="Ettema T.J."/>
        </authorList>
    </citation>
    <scope>NUCLEOTIDE SEQUENCE</scope>
</reference>
<dbReference type="EMBL" id="LAZR01002308">
    <property type="protein sequence ID" value="KKN31717.1"/>
    <property type="molecule type" value="Genomic_DNA"/>
</dbReference>